<evidence type="ECO:0000313" key="7">
    <source>
        <dbReference type="Proteomes" id="UP000000647"/>
    </source>
</evidence>
<evidence type="ECO:0000259" key="5">
    <source>
        <dbReference type="PROSITE" id="PS51063"/>
    </source>
</evidence>
<organism evidence="6 7">
    <name type="scientific">Halorhodospira halophila (strain DSM 244 / SL1)</name>
    <name type="common">Ectothiorhodospira halophila (strain DSM 244 / SL1)</name>
    <dbReference type="NCBI Taxonomy" id="349124"/>
    <lineage>
        <taxon>Bacteria</taxon>
        <taxon>Pseudomonadati</taxon>
        <taxon>Pseudomonadota</taxon>
        <taxon>Gammaproteobacteria</taxon>
        <taxon>Chromatiales</taxon>
        <taxon>Ectothiorhodospiraceae</taxon>
        <taxon>Halorhodospira</taxon>
    </lineage>
</organism>
<dbReference type="PANTHER" id="PTHR24567:SF28">
    <property type="entry name" value="LISTERIOLYSIN REGULATORY PROTEIN"/>
    <property type="match status" value="1"/>
</dbReference>
<evidence type="ECO:0000256" key="1">
    <source>
        <dbReference type="ARBA" id="ARBA00023015"/>
    </source>
</evidence>
<dbReference type="PANTHER" id="PTHR24567">
    <property type="entry name" value="CRP FAMILY TRANSCRIPTIONAL REGULATORY PROTEIN"/>
    <property type="match status" value="1"/>
</dbReference>
<evidence type="ECO:0000256" key="2">
    <source>
        <dbReference type="ARBA" id="ARBA00023125"/>
    </source>
</evidence>
<dbReference type="STRING" id="349124.Hhal_0917"/>
<dbReference type="PROSITE" id="PS50042">
    <property type="entry name" value="CNMP_BINDING_3"/>
    <property type="match status" value="1"/>
</dbReference>
<dbReference type="EMBL" id="CP000544">
    <property type="protein sequence ID" value="ABM61693.1"/>
    <property type="molecule type" value="Genomic_DNA"/>
</dbReference>
<dbReference type="AlphaFoldDB" id="A1WVI1"/>
<name>A1WVI1_HALHL</name>
<dbReference type="InterPro" id="IPR012318">
    <property type="entry name" value="HTH_CRP"/>
</dbReference>
<dbReference type="InterPro" id="IPR018490">
    <property type="entry name" value="cNMP-bd_dom_sf"/>
</dbReference>
<keyword evidence="2" id="KW-0238">DNA-binding</keyword>
<dbReference type="CDD" id="cd00038">
    <property type="entry name" value="CAP_ED"/>
    <property type="match status" value="1"/>
</dbReference>
<dbReference type="InterPro" id="IPR036388">
    <property type="entry name" value="WH-like_DNA-bd_sf"/>
</dbReference>
<dbReference type="InterPro" id="IPR000595">
    <property type="entry name" value="cNMP-bd_dom"/>
</dbReference>
<dbReference type="InterPro" id="IPR014710">
    <property type="entry name" value="RmlC-like_jellyroll"/>
</dbReference>
<dbReference type="Gene3D" id="2.60.120.10">
    <property type="entry name" value="Jelly Rolls"/>
    <property type="match status" value="1"/>
</dbReference>
<dbReference type="GO" id="GO:0003677">
    <property type="term" value="F:DNA binding"/>
    <property type="evidence" value="ECO:0007669"/>
    <property type="project" value="UniProtKB-KW"/>
</dbReference>
<keyword evidence="3" id="KW-0804">Transcription</keyword>
<evidence type="ECO:0000259" key="4">
    <source>
        <dbReference type="PROSITE" id="PS50042"/>
    </source>
</evidence>
<accession>A1WVI1</accession>
<dbReference type="KEGG" id="hha:Hhal_0917"/>
<dbReference type="Pfam" id="PF00027">
    <property type="entry name" value="cNMP_binding"/>
    <property type="match status" value="1"/>
</dbReference>
<dbReference type="SUPFAM" id="SSF51206">
    <property type="entry name" value="cAMP-binding domain-like"/>
    <property type="match status" value="1"/>
</dbReference>
<evidence type="ECO:0000256" key="3">
    <source>
        <dbReference type="ARBA" id="ARBA00023163"/>
    </source>
</evidence>
<evidence type="ECO:0000313" key="6">
    <source>
        <dbReference type="EMBL" id="ABM61693.1"/>
    </source>
</evidence>
<dbReference type="Proteomes" id="UP000000647">
    <property type="component" value="Chromosome"/>
</dbReference>
<dbReference type="PRINTS" id="PR00034">
    <property type="entry name" value="HTHCRP"/>
</dbReference>
<dbReference type="SMART" id="SM00100">
    <property type="entry name" value="cNMP"/>
    <property type="match status" value="1"/>
</dbReference>
<dbReference type="Gene3D" id="1.10.10.10">
    <property type="entry name" value="Winged helix-like DNA-binding domain superfamily/Winged helix DNA-binding domain"/>
    <property type="match status" value="1"/>
</dbReference>
<keyword evidence="7" id="KW-1185">Reference proteome</keyword>
<reference evidence="6 7" key="2">
    <citation type="journal article" date="2013" name="Stand. Genomic Sci.">
        <title>Complete genome sequence of Halorhodospira halophila SL1.</title>
        <authorList>
            <person name="Challacombe J.F."/>
            <person name="Majid S."/>
            <person name="Deole R."/>
            <person name="Brettin T.S."/>
            <person name="Bruce D."/>
            <person name="Delano S.F."/>
            <person name="Detter J.C."/>
            <person name="Gleasner C.D."/>
            <person name="Han C.S."/>
            <person name="Misra M."/>
            <person name="Reitenga K.G."/>
            <person name="Mikhailova N."/>
            <person name="Woyke T."/>
            <person name="Pitluck S."/>
            <person name="Nolan M."/>
            <person name="Land M.L."/>
            <person name="Saunders E."/>
            <person name="Tapia R."/>
            <person name="Lapidus A."/>
            <person name="Ivanova N."/>
            <person name="Hoff W.D."/>
        </authorList>
    </citation>
    <scope>NUCLEOTIDE SEQUENCE [LARGE SCALE GENOMIC DNA]</scope>
    <source>
        <strain evidence="7">DSM 244 / SL1</strain>
    </source>
</reference>
<feature type="domain" description="Cyclic nucleotide-binding" evidence="4">
    <location>
        <begin position="40"/>
        <end position="122"/>
    </location>
</feature>
<dbReference type="OrthoDB" id="7643467at2"/>
<dbReference type="SMART" id="SM00419">
    <property type="entry name" value="HTH_CRP"/>
    <property type="match status" value="1"/>
</dbReference>
<feature type="domain" description="HTH crp-type" evidence="5">
    <location>
        <begin position="173"/>
        <end position="243"/>
    </location>
</feature>
<dbReference type="eggNOG" id="COG0664">
    <property type="taxonomic scope" value="Bacteria"/>
</dbReference>
<reference evidence="7" key="1">
    <citation type="submission" date="2006-12" db="EMBL/GenBank/DDBJ databases">
        <title>Complete sequence of Halorhodospira halophila SL1.</title>
        <authorList>
            <consortium name="US DOE Joint Genome Institute"/>
            <person name="Copeland A."/>
            <person name="Lucas S."/>
            <person name="Lapidus A."/>
            <person name="Barry K."/>
            <person name="Detter J.C."/>
            <person name="Glavina del Rio T."/>
            <person name="Hammon N."/>
            <person name="Israni S."/>
            <person name="Dalin E."/>
            <person name="Tice H."/>
            <person name="Pitluck S."/>
            <person name="Saunders E."/>
            <person name="Brettin T."/>
            <person name="Bruce D."/>
            <person name="Han C."/>
            <person name="Tapia R."/>
            <person name="Schmutz J."/>
            <person name="Larimer F."/>
            <person name="Land M."/>
            <person name="Hauser L."/>
            <person name="Kyrpides N."/>
            <person name="Mikhailova N."/>
            <person name="Hoff W."/>
            <person name="Richardson P."/>
        </authorList>
    </citation>
    <scope>NUCLEOTIDE SEQUENCE [LARGE SCALE GENOMIC DNA]</scope>
    <source>
        <strain evidence="7">DSM 244 / SL1</strain>
    </source>
</reference>
<gene>
    <name evidence="6" type="ordered locus">Hhal_0917</name>
</gene>
<dbReference type="Pfam" id="PF13545">
    <property type="entry name" value="HTH_Crp_2"/>
    <property type="match status" value="1"/>
</dbReference>
<dbReference type="PROSITE" id="PS51063">
    <property type="entry name" value="HTH_CRP_2"/>
    <property type="match status" value="1"/>
</dbReference>
<keyword evidence="1" id="KW-0805">Transcription regulation</keyword>
<dbReference type="InterPro" id="IPR036390">
    <property type="entry name" value="WH_DNA-bd_sf"/>
</dbReference>
<dbReference type="GO" id="GO:0003700">
    <property type="term" value="F:DNA-binding transcription factor activity"/>
    <property type="evidence" value="ECO:0007669"/>
    <property type="project" value="TreeGrafter"/>
</dbReference>
<sequence>MHNTDVANVVESPRQGINPAEWIPMEPSDCENCAIRSVALFGEIDPQTVAQLQDQAREFREPAGTVLYEEGSNADSAFTLREGIIKLVRNQPGGREQIVRLLVGGDFFGAEGLFGDGHHHSAIALTPVFLCRLPNTLMEQLRTADPTFTNALLNRWRRALNEVETLALDLGARKAEERVASFLLHWQTKHGRQAEWLPLPLSRSELGDLLGLRVETVSRVMARWKRERVFEERSGHVRLLATDELHQLVDNAGT</sequence>
<dbReference type="HOGENOM" id="CLU_075053_0_2_6"/>
<dbReference type="InterPro" id="IPR050397">
    <property type="entry name" value="Env_Response_Regulators"/>
</dbReference>
<dbReference type="GO" id="GO:0005829">
    <property type="term" value="C:cytosol"/>
    <property type="evidence" value="ECO:0007669"/>
    <property type="project" value="TreeGrafter"/>
</dbReference>
<proteinExistence type="predicted"/>
<protein>
    <submittedName>
        <fullName evidence="6">Transcriptional regulator, Crp/Fnr family</fullName>
    </submittedName>
</protein>
<dbReference type="SUPFAM" id="SSF46785">
    <property type="entry name" value="Winged helix' DNA-binding domain"/>
    <property type="match status" value="1"/>
</dbReference>